<dbReference type="PANTHER" id="PTHR30538">
    <property type="entry name" value="LYSINE 2,3-AMINOMUTASE-RELATED"/>
    <property type="match status" value="1"/>
</dbReference>
<comment type="cofactor">
    <cofactor evidence="3">
        <name>[4Fe-4S] cluster</name>
        <dbReference type="ChEBI" id="CHEBI:49883"/>
    </cofactor>
</comment>
<evidence type="ECO:0000256" key="1">
    <source>
        <dbReference type="ARBA" id="ARBA00001352"/>
    </source>
</evidence>
<dbReference type="NCBIfam" id="TIGR00238">
    <property type="entry name" value="KamA family radical SAM protein"/>
    <property type="match status" value="1"/>
</dbReference>
<dbReference type="GO" id="GO:0046872">
    <property type="term" value="F:metal ion binding"/>
    <property type="evidence" value="ECO:0007669"/>
    <property type="project" value="UniProtKB-KW"/>
</dbReference>
<keyword evidence="18" id="KW-1185">Reference proteome</keyword>
<feature type="binding site" evidence="14">
    <location>
        <position position="131"/>
    </location>
    <ligand>
        <name>[4Fe-4S] cluster</name>
        <dbReference type="ChEBI" id="CHEBI:49883"/>
        <note>4Fe-4S-S-AdoMet</note>
    </ligand>
</feature>
<comment type="cofactor">
    <cofactor evidence="2 15">
        <name>pyridoxal 5'-phosphate</name>
        <dbReference type="ChEBI" id="CHEBI:597326"/>
    </cofactor>
</comment>
<evidence type="ECO:0000256" key="4">
    <source>
        <dbReference type="ARBA" id="ARBA00008703"/>
    </source>
</evidence>
<feature type="binding site" evidence="14">
    <location>
        <position position="138"/>
    </location>
    <ligand>
        <name>[4Fe-4S] cluster</name>
        <dbReference type="ChEBI" id="CHEBI:49883"/>
        <note>4Fe-4S-S-AdoMet</note>
    </ligand>
</feature>
<dbReference type="AlphaFoldDB" id="A0A9J6ZWJ3"/>
<keyword evidence="9 15" id="KW-0663">Pyridoxal phosphate</keyword>
<evidence type="ECO:0000256" key="5">
    <source>
        <dbReference type="ARBA" id="ARBA00022363"/>
    </source>
</evidence>
<evidence type="ECO:0000256" key="10">
    <source>
        <dbReference type="ARBA" id="ARBA00023004"/>
    </source>
</evidence>
<dbReference type="RefSeq" id="WP_005966341.1">
    <property type="nucleotide sequence ID" value="NZ_CP090569.1"/>
</dbReference>
<comment type="catalytic activity">
    <reaction evidence="1">
        <text>L-lysine = D-beta-lysine</text>
        <dbReference type="Rhea" id="RHEA:44148"/>
        <dbReference type="ChEBI" id="CHEBI:32551"/>
        <dbReference type="ChEBI" id="CHEBI:84138"/>
    </reaction>
</comment>
<dbReference type="InterPro" id="IPR058240">
    <property type="entry name" value="rSAM_sf"/>
</dbReference>
<dbReference type="Gene3D" id="3.20.20.70">
    <property type="entry name" value="Aldolase class I"/>
    <property type="match status" value="1"/>
</dbReference>
<keyword evidence="7" id="KW-0949">S-adenosyl-L-methionine</keyword>
<evidence type="ECO:0000256" key="7">
    <source>
        <dbReference type="ARBA" id="ARBA00022691"/>
    </source>
</evidence>
<keyword evidence="6 14" id="KW-0004">4Fe-4S</keyword>
<evidence type="ECO:0000256" key="6">
    <source>
        <dbReference type="ARBA" id="ARBA00022485"/>
    </source>
</evidence>
<evidence type="ECO:0000313" key="17">
    <source>
        <dbReference type="EMBL" id="USF87024.1"/>
    </source>
</evidence>
<keyword evidence="12" id="KW-0413">Isomerase</keyword>
<accession>A0A9J6ZWJ3</accession>
<gene>
    <name evidence="17" type="primary">epmB</name>
    <name evidence="17" type="ORF">L0Y14_12890</name>
</gene>
<dbReference type="SUPFAM" id="SSF102114">
    <property type="entry name" value="Radical SAM enzymes"/>
    <property type="match status" value="1"/>
</dbReference>
<evidence type="ECO:0000256" key="14">
    <source>
        <dbReference type="PIRSR" id="PIRSR004911-1"/>
    </source>
</evidence>
<dbReference type="InterPro" id="IPR003739">
    <property type="entry name" value="Lys_aminomutase/Glu_NH3_mut"/>
</dbReference>
<feature type="modified residue" description="N6-(pyridoxal phosphate)lysine" evidence="15">
    <location>
        <position position="343"/>
    </location>
</feature>
<dbReference type="InterPro" id="IPR022462">
    <property type="entry name" value="EpmB"/>
</dbReference>
<dbReference type="SFLD" id="SFLDS00029">
    <property type="entry name" value="Radical_SAM"/>
    <property type="match status" value="1"/>
</dbReference>
<dbReference type="GO" id="GO:0051539">
    <property type="term" value="F:4 iron, 4 sulfur cluster binding"/>
    <property type="evidence" value="ECO:0007669"/>
    <property type="project" value="UniProtKB-KW"/>
</dbReference>
<dbReference type="CDD" id="cd01335">
    <property type="entry name" value="Radical_SAM"/>
    <property type="match status" value="1"/>
</dbReference>
<evidence type="ECO:0000256" key="3">
    <source>
        <dbReference type="ARBA" id="ARBA00001966"/>
    </source>
</evidence>
<evidence type="ECO:0000256" key="11">
    <source>
        <dbReference type="ARBA" id="ARBA00023014"/>
    </source>
</evidence>
<dbReference type="SFLD" id="SFLDF00314">
    <property type="entry name" value="L-lysine_2_3-aminomutase_(yjeK"/>
    <property type="match status" value="1"/>
</dbReference>
<name>A0A9J6ZWJ3_9GAMM</name>
<evidence type="ECO:0000259" key="16">
    <source>
        <dbReference type="PROSITE" id="PS51918"/>
    </source>
</evidence>
<dbReference type="KEGG" id="eps:L0Y14_12890"/>
<feature type="binding site" evidence="14">
    <location>
        <position position="135"/>
    </location>
    <ligand>
        <name>[4Fe-4S] cluster</name>
        <dbReference type="ChEBI" id="CHEBI:49883"/>
        <note>4Fe-4S-S-AdoMet</note>
    </ligand>
</feature>
<protein>
    <recommendedName>
        <fullName evidence="5">L-lysine 2,3-aminomutase</fullName>
    </recommendedName>
    <alternativeName>
        <fullName evidence="13">EF-P post-translational modification enzyme B</fullName>
    </alternativeName>
</protein>
<reference evidence="17" key="1">
    <citation type="journal article" date="2022" name="Mol. Ecol. Resour.">
        <title>The complete and closed genome of the facultative generalist Candidatus Endoriftia persephone from deep-sea hydrothermal vents.</title>
        <authorList>
            <person name="de Oliveira A.L."/>
            <person name="Srivastava A."/>
            <person name="Espada-Hinojosa S."/>
            <person name="Bright M."/>
        </authorList>
    </citation>
    <scope>NUCLEOTIDE SEQUENCE</scope>
    <source>
        <strain evidence="17">Tica-EPR-9o50.N</strain>
    </source>
</reference>
<evidence type="ECO:0000256" key="8">
    <source>
        <dbReference type="ARBA" id="ARBA00022723"/>
    </source>
</evidence>
<feature type="domain" description="Radical SAM core" evidence="16">
    <location>
        <begin position="117"/>
        <end position="341"/>
    </location>
</feature>
<dbReference type="InterPro" id="IPR007197">
    <property type="entry name" value="rSAM"/>
</dbReference>
<dbReference type="PIRSF" id="PIRSF004911">
    <property type="entry name" value="DUF160"/>
    <property type="match status" value="1"/>
</dbReference>
<dbReference type="PANTHER" id="PTHR30538:SF1">
    <property type="entry name" value="L-LYSINE 2,3-AMINOMUTASE"/>
    <property type="match status" value="1"/>
</dbReference>
<comment type="similarity">
    <text evidence="4">Belongs to the radical SAM superfamily. KamA family.</text>
</comment>
<evidence type="ECO:0000313" key="18">
    <source>
        <dbReference type="Proteomes" id="UP001056649"/>
    </source>
</evidence>
<dbReference type="PROSITE" id="PS51918">
    <property type="entry name" value="RADICAL_SAM"/>
    <property type="match status" value="1"/>
</dbReference>
<evidence type="ECO:0000256" key="13">
    <source>
        <dbReference type="ARBA" id="ARBA00030756"/>
    </source>
</evidence>
<evidence type="ECO:0000256" key="9">
    <source>
        <dbReference type="ARBA" id="ARBA00022898"/>
    </source>
</evidence>
<sequence>MTSSNNFEIAAHIIPESAPSLQGTPWQTALAGAFTHPQALFEFLQLDPALLPAALQAATTFPLRVPLGYAALMRKGDPADPLLRQVLPLAQELQDQAGFDTNPVGDLQAEALPGLLQKYRGRALLIATGACAINCRYCFRRHYPYQQGSATPRQQRQILEHLRRDESLSEVILSGGDPLLLDDRRLAGWLDDLAAIPHLRRLRLHSRLPVVLPERISESLAHLLTASRLQTVMVIHANHPREISAAVADGLQQLSEQGIRLLNQSVLLRGVNDSAETLAELSEQLFDAGVMPYYLHLLDRVDGAAHFELPAAKSQQIYQALLAALPGYLVPKLVREEVGAPSKTPVI</sequence>
<dbReference type="SFLD" id="SFLDG01070">
    <property type="entry name" value="PLP-dependent"/>
    <property type="match status" value="1"/>
</dbReference>
<evidence type="ECO:0000256" key="12">
    <source>
        <dbReference type="ARBA" id="ARBA00023235"/>
    </source>
</evidence>
<dbReference type="GO" id="GO:0016853">
    <property type="term" value="F:isomerase activity"/>
    <property type="evidence" value="ECO:0007669"/>
    <property type="project" value="UniProtKB-KW"/>
</dbReference>
<evidence type="ECO:0000256" key="2">
    <source>
        <dbReference type="ARBA" id="ARBA00001933"/>
    </source>
</evidence>
<dbReference type="InterPro" id="IPR013785">
    <property type="entry name" value="Aldolase_TIM"/>
</dbReference>
<keyword evidence="8 14" id="KW-0479">Metal-binding</keyword>
<evidence type="ECO:0000256" key="15">
    <source>
        <dbReference type="PIRSR" id="PIRSR603739-50"/>
    </source>
</evidence>
<dbReference type="EMBL" id="CP090569">
    <property type="protein sequence ID" value="USF87024.1"/>
    <property type="molecule type" value="Genomic_DNA"/>
</dbReference>
<keyword evidence="11 14" id="KW-0411">Iron-sulfur</keyword>
<dbReference type="NCBIfam" id="TIGR03821">
    <property type="entry name" value="EFP_modif_epmB"/>
    <property type="match status" value="1"/>
</dbReference>
<dbReference type="Proteomes" id="UP001056649">
    <property type="component" value="Chromosome"/>
</dbReference>
<keyword evidence="10" id="KW-0408">Iron</keyword>
<dbReference type="Pfam" id="PF04055">
    <property type="entry name" value="Radical_SAM"/>
    <property type="match status" value="1"/>
</dbReference>
<proteinExistence type="inferred from homology"/>
<organism evidence="17 18">
    <name type="scientific">Candidatus Endoriftia persephonae</name>
    <dbReference type="NCBI Taxonomy" id="393765"/>
    <lineage>
        <taxon>Bacteria</taxon>
        <taxon>Pseudomonadati</taxon>
        <taxon>Pseudomonadota</taxon>
        <taxon>Gammaproteobacteria</taxon>
        <taxon>Chromatiales</taxon>
        <taxon>Sedimenticolaceae</taxon>
        <taxon>Candidatus Endoriftia</taxon>
    </lineage>
</organism>